<dbReference type="InterPro" id="IPR029056">
    <property type="entry name" value="Ribokinase-like"/>
</dbReference>
<dbReference type="PANTHER" id="PTHR42774:SF3">
    <property type="entry name" value="KETOHEXOKINASE"/>
    <property type="match status" value="1"/>
</dbReference>
<keyword evidence="3" id="KW-1185">Reference proteome</keyword>
<proteinExistence type="predicted"/>
<gene>
    <name evidence="2" type="ORF">CVLEPA_LOCUS14417</name>
</gene>
<comment type="caution">
    <text evidence="2">The sequence shown here is derived from an EMBL/GenBank/DDBJ whole genome shotgun (WGS) entry which is preliminary data.</text>
</comment>
<dbReference type="PANTHER" id="PTHR42774">
    <property type="entry name" value="PHOSPHOTRANSFERASE SYSTEM TRANSPORT PROTEIN"/>
    <property type="match status" value="1"/>
</dbReference>
<dbReference type="SUPFAM" id="SSF53613">
    <property type="entry name" value="Ribokinase-like"/>
    <property type="match status" value="1"/>
</dbReference>
<evidence type="ECO:0000313" key="3">
    <source>
        <dbReference type="Proteomes" id="UP001642483"/>
    </source>
</evidence>
<name>A0ABP0FVX5_CLALP</name>
<dbReference type="Pfam" id="PF00294">
    <property type="entry name" value="PfkB"/>
    <property type="match status" value="1"/>
</dbReference>
<organism evidence="2 3">
    <name type="scientific">Clavelina lepadiformis</name>
    <name type="common">Light-bulb sea squirt</name>
    <name type="synonym">Ascidia lepadiformis</name>
    <dbReference type="NCBI Taxonomy" id="159417"/>
    <lineage>
        <taxon>Eukaryota</taxon>
        <taxon>Metazoa</taxon>
        <taxon>Chordata</taxon>
        <taxon>Tunicata</taxon>
        <taxon>Ascidiacea</taxon>
        <taxon>Aplousobranchia</taxon>
        <taxon>Clavelinidae</taxon>
        <taxon>Clavelina</taxon>
    </lineage>
</organism>
<accession>A0ABP0FVX5</accession>
<evidence type="ECO:0000259" key="1">
    <source>
        <dbReference type="Pfam" id="PF00294"/>
    </source>
</evidence>
<evidence type="ECO:0000313" key="2">
    <source>
        <dbReference type="EMBL" id="CAK8683335.1"/>
    </source>
</evidence>
<sequence length="262" mass="29738">MANTDNLEDKKLLCVGLICLDVIHVCNSYPFEGTDQRIKKMTWQKGGNAANTSAVLGLLGNKVDFLGVFPKDTKDLFQKSACSFVRQEMERCGVGLEQMSLVGDSDLPYSSVVINDETGSRTILHCPGLLREVSFNFFQKLDLSAYSWIHFEGRNTEEVVKMICHVVKYNEGQDEANRVKMSVELEKPHRRNLPLLLPHADLVLISQEYARDSGYNNAPDTVKAFKDHVKSRCKTTRYNTLCLIDLHTLLNINVRFWYNTAI</sequence>
<dbReference type="InterPro" id="IPR011611">
    <property type="entry name" value="PfkB_dom"/>
</dbReference>
<dbReference type="InterPro" id="IPR052562">
    <property type="entry name" value="Ketohexokinase-related"/>
</dbReference>
<reference evidence="2 3" key="1">
    <citation type="submission" date="2024-02" db="EMBL/GenBank/DDBJ databases">
        <authorList>
            <person name="Daric V."/>
            <person name="Darras S."/>
        </authorList>
    </citation>
    <scope>NUCLEOTIDE SEQUENCE [LARGE SCALE GENOMIC DNA]</scope>
</reference>
<feature type="domain" description="Carbohydrate kinase PfkB" evidence="1">
    <location>
        <begin position="10"/>
        <end position="208"/>
    </location>
</feature>
<dbReference type="Proteomes" id="UP001642483">
    <property type="component" value="Unassembled WGS sequence"/>
</dbReference>
<dbReference type="Gene3D" id="3.40.1190.20">
    <property type="match status" value="1"/>
</dbReference>
<protein>
    <recommendedName>
        <fullName evidence="1">Carbohydrate kinase PfkB domain-containing protein</fullName>
    </recommendedName>
</protein>
<dbReference type="EMBL" id="CAWYQH010000097">
    <property type="protein sequence ID" value="CAK8683335.1"/>
    <property type="molecule type" value="Genomic_DNA"/>
</dbReference>